<feature type="binding site" evidence="7">
    <location>
        <begin position="158"/>
        <end position="160"/>
    </location>
    <ligand>
        <name>beta-D-galactose</name>
        <dbReference type="ChEBI" id="CHEBI:27667"/>
    </ligand>
</feature>
<protein>
    <submittedName>
        <fullName evidence="8">Aldose 1-epimerase</fullName>
        <ecNumber evidence="8">5.1.3.3</ecNumber>
    </submittedName>
</protein>
<dbReference type="InterPro" id="IPR011013">
    <property type="entry name" value="Gal_mutarotase_sf_dom"/>
</dbReference>
<dbReference type="Pfam" id="PF01263">
    <property type="entry name" value="Aldose_epim"/>
    <property type="match status" value="1"/>
</dbReference>
<evidence type="ECO:0000256" key="1">
    <source>
        <dbReference type="ARBA" id="ARBA00005028"/>
    </source>
</evidence>
<evidence type="ECO:0000313" key="9">
    <source>
        <dbReference type="Proteomes" id="UP000030960"/>
    </source>
</evidence>
<gene>
    <name evidence="8" type="ORF">OA50_03021</name>
</gene>
<dbReference type="GO" id="GO:0004034">
    <property type="term" value="F:aldose 1-epimerase activity"/>
    <property type="evidence" value="ECO:0007669"/>
    <property type="project" value="UniProtKB-EC"/>
</dbReference>
<keyword evidence="4" id="KW-0119">Carbohydrate metabolism</keyword>
<dbReference type="EC" id="5.1.3.3" evidence="8"/>
<accession>A0A0B3S795</accession>
<proteinExistence type="inferred from homology"/>
<dbReference type="InterPro" id="IPR008183">
    <property type="entry name" value="Aldose_1/G6P_1-epimerase"/>
</dbReference>
<dbReference type="Gene3D" id="2.70.98.10">
    <property type="match status" value="1"/>
</dbReference>
<dbReference type="PATRIC" id="fig|1515334.3.peg.3039"/>
<dbReference type="RefSeq" id="WP_052244539.1">
    <property type="nucleotide sequence ID" value="NZ_JSUQ01000011.1"/>
</dbReference>
<dbReference type="UniPathway" id="UPA00242"/>
<feature type="binding site" evidence="6">
    <location>
        <position position="221"/>
    </location>
    <ligand>
        <name>beta-D-galactose</name>
        <dbReference type="ChEBI" id="CHEBI:27667"/>
    </ligand>
</feature>
<dbReference type="AlphaFoldDB" id="A0A0B3S795"/>
<dbReference type="CDD" id="cd09019">
    <property type="entry name" value="galactose_mutarotase_like"/>
    <property type="match status" value="1"/>
</dbReference>
<dbReference type="PIRSF" id="PIRSF005096">
    <property type="entry name" value="GALM"/>
    <property type="match status" value="1"/>
</dbReference>
<comment type="caution">
    <text evidence="8">The sequence shown here is derived from an EMBL/GenBank/DDBJ whole genome shotgun (WGS) entry which is preliminary data.</text>
</comment>
<comment type="pathway">
    <text evidence="1">Carbohydrate metabolism; hexose metabolism.</text>
</comment>
<dbReference type="Proteomes" id="UP000030960">
    <property type="component" value="Unassembled WGS sequence"/>
</dbReference>
<dbReference type="GO" id="GO:0030246">
    <property type="term" value="F:carbohydrate binding"/>
    <property type="evidence" value="ECO:0007669"/>
    <property type="project" value="InterPro"/>
</dbReference>
<dbReference type="PANTHER" id="PTHR10091">
    <property type="entry name" value="ALDOSE-1-EPIMERASE"/>
    <property type="match status" value="1"/>
</dbReference>
<dbReference type="GO" id="GO:0006006">
    <property type="term" value="P:glucose metabolic process"/>
    <property type="evidence" value="ECO:0007669"/>
    <property type="project" value="TreeGrafter"/>
</dbReference>
<organism evidence="8 9">
    <name type="scientific">Mameliella alba</name>
    <dbReference type="NCBI Taxonomy" id="561184"/>
    <lineage>
        <taxon>Bacteria</taxon>
        <taxon>Pseudomonadati</taxon>
        <taxon>Pseudomonadota</taxon>
        <taxon>Alphaproteobacteria</taxon>
        <taxon>Rhodobacterales</taxon>
        <taxon>Roseobacteraceae</taxon>
        <taxon>Mameliella</taxon>
    </lineage>
</organism>
<reference evidence="8 9" key="1">
    <citation type="submission" date="2014-10" db="EMBL/GenBank/DDBJ databases">
        <title>Genome sequence of Ponticoccus sp. strain UMTAT08 isolated from clonal culture of toxic dinoflagellate Alexandrium tamiyavanichii.</title>
        <authorList>
            <person name="Gan H.Y."/>
            <person name="Muhd D.-D."/>
            <person name="Mohd Noor M.E."/>
            <person name="Yeong Y.S."/>
            <person name="Usup G."/>
        </authorList>
    </citation>
    <scope>NUCLEOTIDE SEQUENCE [LARGE SCALE GENOMIC DNA]</scope>
    <source>
        <strain evidence="8 9">UMTAT08</strain>
    </source>
</reference>
<evidence type="ECO:0000256" key="6">
    <source>
        <dbReference type="PIRSR" id="PIRSR005096-2"/>
    </source>
</evidence>
<evidence type="ECO:0000256" key="4">
    <source>
        <dbReference type="ARBA" id="ARBA00023277"/>
    </source>
</evidence>
<feature type="active site" description="Proton donor" evidence="5">
    <location>
        <position position="158"/>
    </location>
</feature>
<dbReference type="InterPro" id="IPR015443">
    <property type="entry name" value="Aldose_1-epimerase"/>
</dbReference>
<keyword evidence="3 8" id="KW-0413">Isomerase</keyword>
<dbReference type="EMBL" id="JSUQ01000011">
    <property type="protein sequence ID" value="KHQ52546.1"/>
    <property type="molecule type" value="Genomic_DNA"/>
</dbReference>
<evidence type="ECO:0000256" key="3">
    <source>
        <dbReference type="ARBA" id="ARBA00023235"/>
    </source>
</evidence>
<evidence type="ECO:0000256" key="5">
    <source>
        <dbReference type="PIRSR" id="PIRSR005096-1"/>
    </source>
</evidence>
<evidence type="ECO:0000313" key="8">
    <source>
        <dbReference type="EMBL" id="KHQ52546.1"/>
    </source>
</evidence>
<feature type="binding site" evidence="7">
    <location>
        <begin position="62"/>
        <end position="63"/>
    </location>
    <ligand>
        <name>beta-D-galactose</name>
        <dbReference type="ChEBI" id="CHEBI:27667"/>
    </ligand>
</feature>
<dbReference type="STRING" id="561184.SAMN05216376_10940"/>
<name>A0A0B3S795_9RHOB</name>
<dbReference type="InterPro" id="IPR047215">
    <property type="entry name" value="Galactose_mutarotase-like"/>
</dbReference>
<dbReference type="SUPFAM" id="SSF74650">
    <property type="entry name" value="Galactose mutarotase-like"/>
    <property type="match status" value="1"/>
</dbReference>
<dbReference type="GO" id="GO:0033499">
    <property type="term" value="P:galactose catabolic process via UDP-galactose, Leloir pathway"/>
    <property type="evidence" value="ECO:0007669"/>
    <property type="project" value="TreeGrafter"/>
</dbReference>
<dbReference type="InterPro" id="IPR014718">
    <property type="entry name" value="GH-type_carb-bd"/>
</dbReference>
<evidence type="ECO:0000256" key="7">
    <source>
        <dbReference type="PIRSR" id="PIRSR005096-3"/>
    </source>
</evidence>
<feature type="active site" description="Proton acceptor" evidence="5">
    <location>
        <position position="282"/>
    </location>
</feature>
<keyword evidence="9" id="KW-1185">Reference proteome</keyword>
<dbReference type="PANTHER" id="PTHR10091:SF0">
    <property type="entry name" value="GALACTOSE MUTAROTASE"/>
    <property type="match status" value="1"/>
</dbReference>
<sequence length="317" mass="34435">MTDPISSHVLSDGDTQVTVLSLGCAVQDWQVAGRRVVLGYDDPEAYRENPGSMGLVVGRVANRTAEGRFTLDGETWQLDLGNGPHHLHGGPMGLGKRNWKMEPEGPRAVRLSLHSPHLDQGYPGAVDFEVRLSLEGAALTWDMTAKPDRVTPVNLAQHLYFNLMGSGTVRDHALRLAASTYTPTGPDLIPTGEKPAVDGTRFDYRQSRRIDEADPDGEGYDLNFALDGTDGPAAELTSPDGMRLRLWTDQPGLQVYTCGFLKPHASPWPGVEHGNFAGICLEAQAFPNALNTPGFGSILVSPDKPYRQVTRIEIARG</sequence>
<comment type="similarity">
    <text evidence="2">Belongs to the aldose epimerase family.</text>
</comment>
<evidence type="ECO:0000256" key="2">
    <source>
        <dbReference type="ARBA" id="ARBA00006206"/>
    </source>
</evidence>